<proteinExistence type="predicted"/>
<keyword evidence="3" id="KW-0378">Hydrolase</keyword>
<evidence type="ECO:0000313" key="8">
    <source>
        <dbReference type="Proteomes" id="UP001374803"/>
    </source>
</evidence>
<sequence length="361" mass="38209">MHRIGSLALALVLTACSAHATAVAEPSAAGQWGNVRVEPGQKQSGFLPVAAGPDGATQLPMTIVRGAKPGPVVAVLAGVHGSEYVPILASQRLREQLDPKELSGTVVLVHSSNPPAFFQRTVYYSPVDWKNLNRVFPGKANGTLTERVAHVLTRDVIERADAMLDLHAGDANEALTPYVAYIADSPDPRLVARARDMALAFGIDVVKARTPGVLDPAHTKYTSDTAAARGKPAIGVELGQLAQAPEAEVARVADGVMRVLRHLHVLPGEARPVEHPRWLVRTESITATAEGILTTSLQPGQRVEAGERVGTIRDFFGQVLAEARAPIAGTVVYVTKTPPIRAGESIASIGQFDDAPPHANP</sequence>
<evidence type="ECO:0000256" key="5">
    <source>
        <dbReference type="SAM" id="SignalP"/>
    </source>
</evidence>
<dbReference type="PANTHER" id="PTHR37326:SF1">
    <property type="entry name" value="BLL3975 PROTEIN"/>
    <property type="match status" value="1"/>
</dbReference>
<feature type="signal peptide" evidence="5">
    <location>
        <begin position="1"/>
        <end position="20"/>
    </location>
</feature>
<evidence type="ECO:0000313" key="7">
    <source>
        <dbReference type="EMBL" id="WXB06921.1"/>
    </source>
</evidence>
<dbReference type="Proteomes" id="UP001374803">
    <property type="component" value="Chromosome"/>
</dbReference>
<evidence type="ECO:0000256" key="2">
    <source>
        <dbReference type="ARBA" id="ARBA00022723"/>
    </source>
</evidence>
<evidence type="ECO:0000256" key="1">
    <source>
        <dbReference type="ARBA" id="ARBA00001947"/>
    </source>
</evidence>
<evidence type="ECO:0000256" key="3">
    <source>
        <dbReference type="ARBA" id="ARBA00022801"/>
    </source>
</evidence>
<accession>A0ABZ2L7L2</accession>
<keyword evidence="8" id="KW-1185">Reference proteome</keyword>
<keyword evidence="4" id="KW-0862">Zinc</keyword>
<dbReference type="RefSeq" id="WP_394836580.1">
    <property type="nucleotide sequence ID" value="NZ_CP089929.1"/>
</dbReference>
<dbReference type="InterPro" id="IPR053138">
    <property type="entry name" value="N-alpha-Ac-DABA_deacetylase"/>
</dbReference>
<feature type="chain" id="PRO_5046567525" evidence="5">
    <location>
        <begin position="21"/>
        <end position="361"/>
    </location>
</feature>
<keyword evidence="2" id="KW-0479">Metal-binding</keyword>
<organism evidence="7 8">
    <name type="scientific">Pendulispora rubella</name>
    <dbReference type="NCBI Taxonomy" id="2741070"/>
    <lineage>
        <taxon>Bacteria</taxon>
        <taxon>Pseudomonadati</taxon>
        <taxon>Myxococcota</taxon>
        <taxon>Myxococcia</taxon>
        <taxon>Myxococcales</taxon>
        <taxon>Sorangiineae</taxon>
        <taxon>Pendulisporaceae</taxon>
        <taxon>Pendulispora</taxon>
    </lineage>
</organism>
<dbReference type="CDD" id="cd18174">
    <property type="entry name" value="M14_ASTE_ASPA_like"/>
    <property type="match status" value="1"/>
</dbReference>
<evidence type="ECO:0000259" key="6">
    <source>
        <dbReference type="Pfam" id="PF24827"/>
    </source>
</evidence>
<name>A0ABZ2L7L2_9BACT</name>
<feature type="domain" description="Succinylglutamate desuccinylase/Aspartoacylase catalytic" evidence="6">
    <location>
        <begin position="69"/>
        <end position="263"/>
    </location>
</feature>
<dbReference type="InterPro" id="IPR055438">
    <property type="entry name" value="AstE_AspA_cat"/>
</dbReference>
<evidence type="ECO:0000256" key="4">
    <source>
        <dbReference type="ARBA" id="ARBA00022833"/>
    </source>
</evidence>
<dbReference type="Pfam" id="PF24827">
    <property type="entry name" value="AstE_AspA_cat"/>
    <property type="match status" value="1"/>
</dbReference>
<dbReference type="PANTHER" id="PTHR37326">
    <property type="entry name" value="BLL3975 PROTEIN"/>
    <property type="match status" value="1"/>
</dbReference>
<comment type="cofactor">
    <cofactor evidence="1">
        <name>Zn(2+)</name>
        <dbReference type="ChEBI" id="CHEBI:29105"/>
    </cofactor>
</comment>
<dbReference type="SUPFAM" id="SSF53187">
    <property type="entry name" value="Zn-dependent exopeptidases"/>
    <property type="match status" value="1"/>
</dbReference>
<keyword evidence="5" id="KW-0732">Signal</keyword>
<dbReference type="EMBL" id="CP089983">
    <property type="protein sequence ID" value="WXB06921.1"/>
    <property type="molecule type" value="Genomic_DNA"/>
</dbReference>
<dbReference type="Gene3D" id="3.40.630.10">
    <property type="entry name" value="Zn peptidases"/>
    <property type="match status" value="1"/>
</dbReference>
<dbReference type="InterPro" id="IPR043795">
    <property type="entry name" value="N-alpha-Ac-DABA-like"/>
</dbReference>
<gene>
    <name evidence="7" type="ORF">LVJ94_06685</name>
</gene>
<reference evidence="7" key="1">
    <citation type="submission" date="2021-12" db="EMBL/GenBank/DDBJ databases">
        <title>Discovery of the Pendulisporaceae a myxobacterial family with distinct sporulation behavior and unique specialized metabolism.</title>
        <authorList>
            <person name="Garcia R."/>
            <person name="Popoff A."/>
            <person name="Bader C.D."/>
            <person name="Loehr J."/>
            <person name="Walesch S."/>
            <person name="Walt C."/>
            <person name="Boldt J."/>
            <person name="Bunk B."/>
            <person name="Haeckl F.J.F.P.J."/>
            <person name="Gunesch A.P."/>
            <person name="Birkelbach J."/>
            <person name="Nuebel U."/>
            <person name="Pietschmann T."/>
            <person name="Bach T."/>
            <person name="Mueller R."/>
        </authorList>
    </citation>
    <scope>NUCLEOTIDE SEQUENCE</scope>
    <source>
        <strain evidence="7">MSr11367</strain>
    </source>
</reference>
<dbReference type="PIRSF" id="PIRSF039012">
    <property type="entry name" value="ASP"/>
    <property type="match status" value="1"/>
</dbReference>
<protein>
    <submittedName>
        <fullName evidence="7">M14 family metallopeptidase</fullName>
    </submittedName>
</protein>
<dbReference type="PROSITE" id="PS51257">
    <property type="entry name" value="PROKAR_LIPOPROTEIN"/>
    <property type="match status" value="1"/>
</dbReference>